<sequence length="139" mass="15807">MKSSAPLSLYTRTVTETRRVSSFPRKDSNSMQVGSSTYLHSTDNVVVSQRNSDWLFQYVHVTPSPAISEFVIPTITSVKFDENTHLLVGVKYRIISSPLIWQEESEQQLTRLVSKMLSIEVVNVRQSVSGLFSQKQRLN</sequence>
<reference evidence="1" key="1">
    <citation type="journal article" date="2014" name="PLoS Genet.">
        <title>The Genome of Spironucleus salmonicida Highlights a Fish Pathogen Adapted to Fluctuating Environments.</title>
        <authorList>
            <person name="Xu F."/>
            <person name="Jerlstrom-Hultqvist J."/>
            <person name="Einarsson E."/>
            <person name="Astvaldsson A."/>
            <person name="Svard S.G."/>
            <person name="Andersson J.O."/>
        </authorList>
    </citation>
    <scope>NUCLEOTIDE SEQUENCE</scope>
</reference>
<protein>
    <submittedName>
        <fullName evidence="1">Uncharacterized protein</fullName>
    </submittedName>
</protein>
<accession>V6LF30</accession>
<dbReference type="AlphaFoldDB" id="V6LF30"/>
<evidence type="ECO:0000313" key="1">
    <source>
        <dbReference type="EMBL" id="EST42286.1"/>
    </source>
</evidence>
<dbReference type="EMBL" id="KI546165">
    <property type="protein sequence ID" value="EST42286.1"/>
    <property type="molecule type" value="Genomic_DNA"/>
</dbReference>
<proteinExistence type="predicted"/>
<gene>
    <name evidence="1" type="ORF">SS50377_18154</name>
</gene>
<name>V6LF30_9EUKA</name>
<organism evidence="1">
    <name type="scientific">Spironucleus salmonicida</name>
    <dbReference type="NCBI Taxonomy" id="348837"/>
    <lineage>
        <taxon>Eukaryota</taxon>
        <taxon>Metamonada</taxon>
        <taxon>Diplomonadida</taxon>
        <taxon>Hexamitidae</taxon>
        <taxon>Hexamitinae</taxon>
        <taxon>Spironucleus</taxon>
    </lineage>
</organism>